<accession>A0ABY6CW58</accession>
<evidence type="ECO:0000259" key="1">
    <source>
        <dbReference type="PROSITE" id="PS51186"/>
    </source>
</evidence>
<organism evidence="2 3">
    <name type="scientific">Reichenbachiella agarivorans</name>
    <dbReference type="NCBI Taxonomy" id="2979464"/>
    <lineage>
        <taxon>Bacteria</taxon>
        <taxon>Pseudomonadati</taxon>
        <taxon>Bacteroidota</taxon>
        <taxon>Cytophagia</taxon>
        <taxon>Cytophagales</taxon>
        <taxon>Reichenbachiellaceae</taxon>
        <taxon>Reichenbachiella</taxon>
    </lineage>
</organism>
<dbReference type="PROSITE" id="PS51186">
    <property type="entry name" value="GNAT"/>
    <property type="match status" value="1"/>
</dbReference>
<dbReference type="RefSeq" id="WP_262309925.1">
    <property type="nucleotide sequence ID" value="NZ_CP106679.1"/>
</dbReference>
<dbReference type="InterPro" id="IPR016181">
    <property type="entry name" value="Acyl_CoA_acyltransferase"/>
</dbReference>
<dbReference type="Pfam" id="PF00583">
    <property type="entry name" value="Acetyltransf_1"/>
    <property type="match status" value="1"/>
</dbReference>
<proteinExistence type="predicted"/>
<dbReference type="SUPFAM" id="SSF55729">
    <property type="entry name" value="Acyl-CoA N-acyltransferases (Nat)"/>
    <property type="match status" value="1"/>
</dbReference>
<reference evidence="2" key="1">
    <citation type="submission" date="2022-09" db="EMBL/GenBank/DDBJ databases">
        <title>Comparative genomics and taxonomic characterization of three novel marine species of genus Reichenbachiella exhibiting antioxidant and polysaccharide degradation activities.</title>
        <authorList>
            <person name="Muhammad N."/>
            <person name="Lee Y.-J."/>
            <person name="Ko J."/>
            <person name="Kim S.-G."/>
        </authorList>
    </citation>
    <scope>NUCLEOTIDE SEQUENCE</scope>
    <source>
        <strain evidence="2">BKB1-1</strain>
    </source>
</reference>
<dbReference type="Proteomes" id="UP001065174">
    <property type="component" value="Chromosome"/>
</dbReference>
<protein>
    <submittedName>
        <fullName evidence="2">GNAT family N-acetyltransferase</fullName>
    </submittedName>
</protein>
<name>A0ABY6CW58_9BACT</name>
<dbReference type="Gene3D" id="3.40.630.30">
    <property type="match status" value="1"/>
</dbReference>
<dbReference type="InterPro" id="IPR000182">
    <property type="entry name" value="GNAT_dom"/>
</dbReference>
<evidence type="ECO:0000313" key="2">
    <source>
        <dbReference type="EMBL" id="UXP32490.1"/>
    </source>
</evidence>
<dbReference type="EMBL" id="CP106679">
    <property type="protein sequence ID" value="UXP32490.1"/>
    <property type="molecule type" value="Genomic_DNA"/>
</dbReference>
<gene>
    <name evidence="2" type="ORF">N6H18_00680</name>
</gene>
<dbReference type="CDD" id="cd04301">
    <property type="entry name" value="NAT_SF"/>
    <property type="match status" value="1"/>
</dbReference>
<sequence length="158" mass="18235">MDNETSKSPCFLIERLDPSWYDHAIRFLEEVFYQEQHIPKELIPLKNDLQMWWGVKEDDRIVGIVAAWEEASEWHWGRLAIASSLRGRGVGMQLIIRSLTEVFESGVDKVIIEARDVTVEIISKLGGTVIGPKTTFYGTVTPMELQCKDFKLYMDRTK</sequence>
<evidence type="ECO:0000313" key="3">
    <source>
        <dbReference type="Proteomes" id="UP001065174"/>
    </source>
</evidence>
<feature type="domain" description="N-acetyltransferase" evidence="1">
    <location>
        <begin position="11"/>
        <end position="148"/>
    </location>
</feature>
<keyword evidence="3" id="KW-1185">Reference proteome</keyword>